<dbReference type="SMART" id="SM01001">
    <property type="entry name" value="AIRC"/>
    <property type="match status" value="1"/>
</dbReference>
<evidence type="ECO:0000313" key="7">
    <source>
        <dbReference type="EMBL" id="ABK77768.1"/>
    </source>
</evidence>
<dbReference type="GO" id="GO:0006189">
    <property type="term" value="P:'de novo' IMP biosynthetic process"/>
    <property type="evidence" value="ECO:0007669"/>
    <property type="project" value="UniProtKB-UniRule"/>
</dbReference>
<dbReference type="InterPro" id="IPR024694">
    <property type="entry name" value="PurE_prokaryotes"/>
</dbReference>
<feature type="binding site" evidence="3 5">
    <location>
        <position position="18"/>
    </location>
    <ligand>
        <name>substrate</name>
    </ligand>
</feature>
<dbReference type="EnsemblBacteria" id="ABK77768">
    <property type="protein sequence ID" value="ABK77768"/>
    <property type="gene ID" value="CENSYa_1141"/>
</dbReference>
<dbReference type="PANTHER" id="PTHR23046">
    <property type="entry name" value="PHOSPHORIBOSYLAMINOIMIDAZOLE CARBOXYLASE CATALYTIC SUBUNIT"/>
    <property type="match status" value="1"/>
</dbReference>
<feature type="binding site" evidence="3 5">
    <location>
        <position position="45"/>
    </location>
    <ligand>
        <name>substrate</name>
    </ligand>
</feature>
<dbReference type="UniPathway" id="UPA00074">
    <property type="reaction ID" value="UER00943"/>
</dbReference>
<comment type="pathway">
    <text evidence="3 4">Purine metabolism; IMP biosynthesis via de novo pathway; 5-amino-1-(5-phospho-D-ribosyl)imidazole-4-carboxylate from 5-amino-1-(5-phospho-D-ribosyl)imidazole (N5-CAIR route): step 2/2.</text>
</comment>
<dbReference type="Pfam" id="PF00731">
    <property type="entry name" value="AIRC"/>
    <property type="match status" value="1"/>
</dbReference>
<dbReference type="STRING" id="414004.CENSYa_1141"/>
<dbReference type="KEGG" id="csy:CENSYa_1141"/>
<dbReference type="SUPFAM" id="SSF52255">
    <property type="entry name" value="N5-CAIR mutase (phosphoribosylaminoimidazole carboxylase, PurE)"/>
    <property type="match status" value="1"/>
</dbReference>
<evidence type="ECO:0000256" key="2">
    <source>
        <dbReference type="ARBA" id="ARBA00023235"/>
    </source>
</evidence>
<evidence type="ECO:0000259" key="6">
    <source>
        <dbReference type="SMART" id="SM01001"/>
    </source>
</evidence>
<dbReference type="Gene3D" id="3.40.50.1970">
    <property type="match status" value="1"/>
</dbReference>
<dbReference type="PANTHER" id="PTHR23046:SF2">
    <property type="entry name" value="PHOSPHORIBOSYLAMINOIMIDAZOLE CARBOXYLASE"/>
    <property type="match status" value="1"/>
</dbReference>
<evidence type="ECO:0000313" key="8">
    <source>
        <dbReference type="Proteomes" id="UP000000758"/>
    </source>
</evidence>
<evidence type="ECO:0000256" key="3">
    <source>
        <dbReference type="HAMAP-Rule" id="MF_01929"/>
    </source>
</evidence>
<dbReference type="AlphaFoldDB" id="A0RWQ1"/>
<sequence length="181" mass="18895">MGYTDTVEVGIIMGSSSDARIMLEAARVLDGFGVLHEDLIVSAHRTPERLGDYARHAEEIGLRVIIAGAGGAAHLPGMIASYTVVPVVGVPIMAYNDKEKGTSAFGGLDSLLSMSEMPAGSPVACVGVNKAANAGIYAAMVLAGSYPDLADALHEYRHKKHDAVLEESEELRKGGLAKFGA</sequence>
<protein>
    <recommendedName>
        <fullName evidence="3 4">N5-carboxyaminoimidazole ribonucleotide mutase</fullName>
        <shortName evidence="3 4">N5-CAIR mutase</shortName>
        <ecNumber evidence="3 4">5.4.99.18</ecNumber>
    </recommendedName>
    <alternativeName>
        <fullName evidence="3">5-(carboxyamino)imidazole ribonucleotide mutase</fullName>
    </alternativeName>
</protein>
<keyword evidence="8" id="KW-1185">Reference proteome</keyword>
<dbReference type="EMBL" id="DP000238">
    <property type="protein sequence ID" value="ABK77768.1"/>
    <property type="molecule type" value="Genomic_DNA"/>
</dbReference>
<dbReference type="NCBIfam" id="TIGR01162">
    <property type="entry name" value="purE"/>
    <property type="match status" value="1"/>
</dbReference>
<dbReference type="PIRSF" id="PIRSF001338">
    <property type="entry name" value="AIR_carboxylase"/>
    <property type="match status" value="1"/>
</dbReference>
<dbReference type="GO" id="GO:0016829">
    <property type="term" value="F:lyase activity"/>
    <property type="evidence" value="ECO:0007669"/>
    <property type="project" value="UniProtKB-KW"/>
</dbReference>
<feature type="binding site" evidence="3 5">
    <location>
        <position position="15"/>
    </location>
    <ligand>
        <name>substrate</name>
    </ligand>
</feature>
<evidence type="ECO:0000256" key="5">
    <source>
        <dbReference type="PIRSR" id="PIRSR001338-1"/>
    </source>
</evidence>
<gene>
    <name evidence="3" type="primary">purE</name>
    <name evidence="7" type="ordered locus">CENSYa_1141</name>
</gene>
<name>A0RWQ1_CENSY</name>
<dbReference type="HAMAP" id="MF_01929">
    <property type="entry name" value="PurE_classI"/>
    <property type="match status" value="1"/>
</dbReference>
<keyword evidence="7" id="KW-0456">Lyase</keyword>
<accession>A0RWQ1</accession>
<evidence type="ECO:0000256" key="1">
    <source>
        <dbReference type="ARBA" id="ARBA00022755"/>
    </source>
</evidence>
<dbReference type="HOGENOM" id="CLU_094982_2_0_2"/>
<organism evidence="7 8">
    <name type="scientific">Cenarchaeum symbiosum (strain A)</name>
    <dbReference type="NCBI Taxonomy" id="414004"/>
    <lineage>
        <taxon>Archaea</taxon>
        <taxon>Nitrososphaerota</taxon>
        <taxon>Candidatus Cenarchaeales</taxon>
        <taxon>Candidatus Cenarchaeaceae</taxon>
        <taxon>Candidatus Cenarchaeum</taxon>
    </lineage>
</organism>
<dbReference type="EC" id="5.4.99.18" evidence="3 4"/>
<reference evidence="7 8" key="1">
    <citation type="journal article" date="2006" name="Proc. Natl. Acad. Sci. U.S.A.">
        <title>Genomic analysis of the uncultivated marine crenarchaeote Cenarchaeum symbiosum.</title>
        <authorList>
            <person name="Hallam S.J."/>
            <person name="Konstantinidis K.T."/>
            <person name="Putnam N."/>
            <person name="Schleper C."/>
            <person name="Watanabe Y."/>
            <person name="Sugahara J."/>
            <person name="Preston C."/>
            <person name="de la Torre J."/>
            <person name="Richardson P.M."/>
            <person name="DeLong E.F."/>
        </authorList>
    </citation>
    <scope>NUCLEOTIDE SEQUENCE [LARGE SCALE GENOMIC DNA]</scope>
    <source>
        <strain evidence="8">A</strain>
    </source>
</reference>
<dbReference type="Proteomes" id="UP000000758">
    <property type="component" value="Chromosome"/>
</dbReference>
<dbReference type="GO" id="GO:0034023">
    <property type="term" value="F:5-(carboxyamino)imidazole ribonucleotide mutase activity"/>
    <property type="evidence" value="ECO:0007669"/>
    <property type="project" value="UniProtKB-UniRule"/>
</dbReference>
<proteinExistence type="inferred from homology"/>
<comment type="catalytic activity">
    <reaction evidence="3 4">
        <text>5-carboxyamino-1-(5-phospho-D-ribosyl)imidazole + H(+) = 5-amino-1-(5-phospho-D-ribosyl)imidazole-4-carboxylate</text>
        <dbReference type="Rhea" id="RHEA:13193"/>
        <dbReference type="ChEBI" id="CHEBI:15378"/>
        <dbReference type="ChEBI" id="CHEBI:58730"/>
        <dbReference type="ChEBI" id="CHEBI:77657"/>
        <dbReference type="EC" id="5.4.99.18"/>
    </reaction>
</comment>
<evidence type="ECO:0000256" key="4">
    <source>
        <dbReference type="PIRNR" id="PIRNR001338"/>
    </source>
</evidence>
<keyword evidence="2 3" id="KW-0413">Isomerase</keyword>
<keyword evidence="1 3" id="KW-0658">Purine biosynthesis</keyword>
<dbReference type="InterPro" id="IPR033747">
    <property type="entry name" value="PurE_ClassI"/>
</dbReference>
<comment type="function">
    <text evidence="3 4">Catalyzes the conversion of N5-carboxyaminoimidazole ribonucleotide (N5-CAIR) to 4-carboxy-5-aminoimidazole ribonucleotide (CAIR).</text>
</comment>
<dbReference type="PATRIC" id="fig|414004.10.peg.1037"/>
<feature type="domain" description="PurE" evidence="6">
    <location>
        <begin position="7"/>
        <end position="164"/>
    </location>
</feature>
<comment type="similarity">
    <text evidence="3">Belongs to the AIR carboxylase family. Class I subfamily.</text>
</comment>
<dbReference type="InterPro" id="IPR000031">
    <property type="entry name" value="PurE_dom"/>
</dbReference>